<proteinExistence type="predicted"/>
<evidence type="ECO:0000313" key="9">
    <source>
        <dbReference type="Proteomes" id="UP000319986"/>
    </source>
</evidence>
<accession>A0A4Y4C4C6</accession>
<dbReference type="InterPro" id="IPR027379">
    <property type="entry name" value="CLS_N"/>
</dbReference>
<evidence type="ECO:0000313" key="8">
    <source>
        <dbReference type="EMBL" id="GEC86659.1"/>
    </source>
</evidence>
<reference evidence="8 9" key="1">
    <citation type="submission" date="2019-06" db="EMBL/GenBank/DDBJ databases">
        <title>Whole genome shotgun sequence of Corynebacterium variabile NBRC 15286.</title>
        <authorList>
            <person name="Hosoyama A."/>
            <person name="Uohara A."/>
            <person name="Ohji S."/>
            <person name="Ichikawa N."/>
        </authorList>
    </citation>
    <scope>NUCLEOTIDE SEQUENCE [LARGE SCALE GENOMIC DNA]</scope>
    <source>
        <strain evidence="8 9">NBRC 15286</strain>
    </source>
</reference>
<dbReference type="Proteomes" id="UP000319986">
    <property type="component" value="Unassembled WGS sequence"/>
</dbReference>
<evidence type="ECO:0000256" key="1">
    <source>
        <dbReference type="ARBA" id="ARBA00004651"/>
    </source>
</evidence>
<evidence type="ECO:0000256" key="6">
    <source>
        <dbReference type="SAM" id="Phobius"/>
    </source>
</evidence>
<organism evidence="8 9">
    <name type="scientific">Corynebacterium variabile</name>
    <dbReference type="NCBI Taxonomy" id="1727"/>
    <lineage>
        <taxon>Bacteria</taxon>
        <taxon>Bacillati</taxon>
        <taxon>Actinomycetota</taxon>
        <taxon>Actinomycetes</taxon>
        <taxon>Mycobacteriales</taxon>
        <taxon>Corynebacteriaceae</taxon>
        <taxon>Corynebacterium</taxon>
    </lineage>
</organism>
<keyword evidence="2" id="KW-1003">Cell membrane</keyword>
<name>A0A4Y4C4C6_9CORY</name>
<sequence>MSTMNTSGNPLLQDGVDGVWSVFLLATVILMFVGFLRWYRTRPQLSTGEATAWFFVIFLVPVLGGGAYLYRARTLRDPGK</sequence>
<keyword evidence="5 6" id="KW-0472">Membrane</keyword>
<protein>
    <recommendedName>
        <fullName evidence="7">Cardiolipin synthase N-terminal domain-containing protein</fullName>
    </recommendedName>
</protein>
<evidence type="ECO:0000256" key="4">
    <source>
        <dbReference type="ARBA" id="ARBA00022989"/>
    </source>
</evidence>
<dbReference type="GO" id="GO:0005886">
    <property type="term" value="C:plasma membrane"/>
    <property type="evidence" value="ECO:0007669"/>
    <property type="project" value="UniProtKB-SubCell"/>
</dbReference>
<feature type="domain" description="Cardiolipin synthase N-terminal" evidence="7">
    <location>
        <begin position="29"/>
        <end position="69"/>
    </location>
</feature>
<keyword evidence="3 6" id="KW-0812">Transmembrane</keyword>
<dbReference type="AlphaFoldDB" id="A0A4Y4C4C6"/>
<evidence type="ECO:0000256" key="2">
    <source>
        <dbReference type="ARBA" id="ARBA00022475"/>
    </source>
</evidence>
<evidence type="ECO:0000256" key="5">
    <source>
        <dbReference type="ARBA" id="ARBA00023136"/>
    </source>
</evidence>
<feature type="transmembrane region" description="Helical" evidence="6">
    <location>
        <begin position="51"/>
        <end position="70"/>
    </location>
</feature>
<dbReference type="EMBL" id="BJNT01000015">
    <property type="protein sequence ID" value="GEC86659.1"/>
    <property type="molecule type" value="Genomic_DNA"/>
</dbReference>
<gene>
    <name evidence="8" type="ORF">CVA01_19730</name>
</gene>
<keyword evidence="4 6" id="KW-1133">Transmembrane helix</keyword>
<dbReference type="Pfam" id="PF13396">
    <property type="entry name" value="PLDc_N"/>
    <property type="match status" value="1"/>
</dbReference>
<feature type="transmembrane region" description="Helical" evidence="6">
    <location>
        <begin position="20"/>
        <end position="39"/>
    </location>
</feature>
<evidence type="ECO:0000259" key="7">
    <source>
        <dbReference type="Pfam" id="PF13396"/>
    </source>
</evidence>
<comment type="subcellular location">
    <subcellularLocation>
        <location evidence="1">Cell membrane</location>
        <topology evidence="1">Multi-pass membrane protein</topology>
    </subcellularLocation>
</comment>
<evidence type="ECO:0000256" key="3">
    <source>
        <dbReference type="ARBA" id="ARBA00022692"/>
    </source>
</evidence>
<comment type="caution">
    <text evidence="8">The sequence shown here is derived from an EMBL/GenBank/DDBJ whole genome shotgun (WGS) entry which is preliminary data.</text>
</comment>